<feature type="transmembrane region" description="Helical" evidence="1">
    <location>
        <begin position="561"/>
        <end position="578"/>
    </location>
</feature>
<sequence length="583" mass="65677">MKFWYNPNFLAIAALLVLSIPALKSLAIPGFYTSHDGETHTARIAQYYKAITDGQFPPRFAGSFYNGLGSPIFVYIYPLPYILGSAIHATGLSFTDSFKILMASGFIFSGVFSYLWLREVFGSEKAAFLGALFYMWVPYRFLLIYVRGSLSEMLAYTFLPLVFYSATRLAQEKNVRWVAATSLSFSLLLASQNLVAMITAPIIAIYIFILAVFAKSSKFLAYGIIAGFWGAAIAAFVYLPSLFERGFVRFNQIISQSYVNHFVTLKQLIRSPWGYGFDLPGTVSDQMSFQVGLAHLFIFVVATILIVYLTLRKFMFPKKVPLNFIENASPNILILSLFFLVISLVLIFLMLNTQLTVYTWQHVRLLNFVDLPWRFLGPATLALSFLAAFVTKVTKLGLFFLFLVAFVLVANRNHLRINLALQRDDDFFQNYIGTATQYDEFTPIWRQTTRVPIGFDPNVNVELITGQANISNVLAKSNIVSFDTQAFSKEAQVRVNKFYFPEWKVKVDGKRLTPFKDLTVSGPASLRLDKEQDSSGLMVINLTNGTHKIVAKFTETPLRLFANYLTLGSLILALGIIIKNAKV</sequence>
<feature type="transmembrane region" description="Helical" evidence="1">
    <location>
        <begin position="289"/>
        <end position="311"/>
    </location>
</feature>
<reference evidence="2 3" key="1">
    <citation type="journal article" date="2016" name="Nat. Commun.">
        <title>Thousands of microbial genomes shed light on interconnected biogeochemical processes in an aquifer system.</title>
        <authorList>
            <person name="Anantharaman K."/>
            <person name="Brown C.T."/>
            <person name="Hug L.A."/>
            <person name="Sharon I."/>
            <person name="Castelle C.J."/>
            <person name="Probst A.J."/>
            <person name="Thomas B.C."/>
            <person name="Singh A."/>
            <person name="Wilkins M.J."/>
            <person name="Karaoz U."/>
            <person name="Brodie E.L."/>
            <person name="Williams K.H."/>
            <person name="Hubbard S.S."/>
            <person name="Banfield J.F."/>
        </authorList>
    </citation>
    <scope>NUCLEOTIDE SEQUENCE [LARGE SCALE GENOMIC DNA]</scope>
</reference>
<keyword evidence="1" id="KW-0812">Transmembrane</keyword>
<feature type="transmembrane region" description="Helical" evidence="1">
    <location>
        <begin position="72"/>
        <end position="91"/>
    </location>
</feature>
<feature type="transmembrane region" description="Helical" evidence="1">
    <location>
        <begin position="332"/>
        <end position="351"/>
    </location>
</feature>
<dbReference type="AlphaFoldDB" id="A0A1F5H615"/>
<evidence type="ECO:0000256" key="1">
    <source>
        <dbReference type="SAM" id="Phobius"/>
    </source>
</evidence>
<dbReference type="EMBL" id="MFBT01000012">
    <property type="protein sequence ID" value="OGD99612.1"/>
    <property type="molecule type" value="Genomic_DNA"/>
</dbReference>
<comment type="caution">
    <text evidence="2">The sequence shown here is derived from an EMBL/GenBank/DDBJ whole genome shotgun (WGS) entry which is preliminary data.</text>
</comment>
<evidence type="ECO:0000313" key="2">
    <source>
        <dbReference type="EMBL" id="OGD99612.1"/>
    </source>
</evidence>
<keyword evidence="1" id="KW-0472">Membrane</keyword>
<name>A0A1F5H615_9BACT</name>
<dbReference type="Proteomes" id="UP000177039">
    <property type="component" value="Unassembled WGS sequence"/>
</dbReference>
<feature type="transmembrane region" description="Helical" evidence="1">
    <location>
        <begin position="219"/>
        <end position="239"/>
    </location>
</feature>
<protein>
    <recommendedName>
        <fullName evidence="4">Membrane protein 6-pyruvoyl-tetrahydropterin synthase-related domain-containing protein</fullName>
    </recommendedName>
</protein>
<organism evidence="2 3">
    <name type="scientific">Candidatus Curtissbacteria bacterium RIFCSPLOWO2_01_FULL_42_50</name>
    <dbReference type="NCBI Taxonomy" id="1797730"/>
    <lineage>
        <taxon>Bacteria</taxon>
        <taxon>Candidatus Curtissiibacteriota</taxon>
    </lineage>
</organism>
<accession>A0A1F5H615</accession>
<feature type="transmembrane region" description="Helical" evidence="1">
    <location>
        <begin position="128"/>
        <end position="146"/>
    </location>
</feature>
<feature type="transmembrane region" description="Helical" evidence="1">
    <location>
        <begin position="396"/>
        <end position="415"/>
    </location>
</feature>
<keyword evidence="1" id="KW-1133">Transmembrane helix</keyword>
<proteinExistence type="predicted"/>
<feature type="transmembrane region" description="Helical" evidence="1">
    <location>
        <begin position="190"/>
        <end position="212"/>
    </location>
</feature>
<evidence type="ECO:0000313" key="3">
    <source>
        <dbReference type="Proteomes" id="UP000177039"/>
    </source>
</evidence>
<evidence type="ECO:0008006" key="4">
    <source>
        <dbReference type="Google" id="ProtNLM"/>
    </source>
</evidence>
<feature type="transmembrane region" description="Helical" evidence="1">
    <location>
        <begin position="98"/>
        <end position="116"/>
    </location>
</feature>
<gene>
    <name evidence="2" type="ORF">A3B54_02905</name>
</gene>